<keyword evidence="2" id="KW-1185">Reference proteome</keyword>
<dbReference type="EMBL" id="FZNP01000011">
    <property type="protein sequence ID" value="SNS11925.1"/>
    <property type="molecule type" value="Genomic_DNA"/>
</dbReference>
<evidence type="ECO:0000313" key="1">
    <source>
        <dbReference type="EMBL" id="SNS11925.1"/>
    </source>
</evidence>
<accession>A0A239BV56</accession>
<dbReference type="RefSeq" id="WP_218826267.1">
    <property type="nucleotide sequence ID" value="NZ_FZNP01000011.1"/>
</dbReference>
<sequence>MSSAAGFAVVFVALLVMGATFEQLPIALAAALPVLFILSVVDEDGDFGFTDPSVLGVRLPILSVMGDQHAAMVALGAHRPGQAMCVHGTGTAWLVTGQALHALVIAGLVLGGHT</sequence>
<dbReference type="Proteomes" id="UP000198420">
    <property type="component" value="Unassembled WGS sequence"/>
</dbReference>
<proteinExistence type="predicted"/>
<protein>
    <submittedName>
        <fullName evidence="1">Uncharacterized protein</fullName>
    </submittedName>
</protein>
<reference evidence="2" key="1">
    <citation type="submission" date="2017-06" db="EMBL/GenBank/DDBJ databases">
        <authorList>
            <person name="Varghese N."/>
            <person name="Submissions S."/>
        </authorList>
    </citation>
    <scope>NUCLEOTIDE SEQUENCE [LARGE SCALE GENOMIC DNA]</scope>
    <source>
        <strain evidence="2">DSM 44485</strain>
    </source>
</reference>
<evidence type="ECO:0000313" key="2">
    <source>
        <dbReference type="Proteomes" id="UP000198420"/>
    </source>
</evidence>
<organism evidence="1 2">
    <name type="scientific">Actinomadura mexicana</name>
    <dbReference type="NCBI Taxonomy" id="134959"/>
    <lineage>
        <taxon>Bacteria</taxon>
        <taxon>Bacillati</taxon>
        <taxon>Actinomycetota</taxon>
        <taxon>Actinomycetes</taxon>
        <taxon>Streptosporangiales</taxon>
        <taxon>Thermomonosporaceae</taxon>
        <taxon>Actinomadura</taxon>
    </lineage>
</organism>
<dbReference type="AlphaFoldDB" id="A0A239BV56"/>
<name>A0A239BV56_9ACTN</name>
<gene>
    <name evidence="1" type="ORF">SAMN06265355_111132</name>
</gene>